<dbReference type="AlphaFoldDB" id="A0A183G8I7"/>
<proteinExistence type="predicted"/>
<reference evidence="3" key="2">
    <citation type="submission" date="2019-09" db="UniProtKB">
        <authorList>
            <consortium name="WormBaseParasite"/>
        </authorList>
    </citation>
    <scope>IDENTIFICATION</scope>
</reference>
<name>A0A183G8I7_HELPZ</name>
<organism evidence="2 3">
    <name type="scientific">Heligmosomoides polygyrus</name>
    <name type="common">Parasitic roundworm</name>
    <dbReference type="NCBI Taxonomy" id="6339"/>
    <lineage>
        <taxon>Eukaryota</taxon>
        <taxon>Metazoa</taxon>
        <taxon>Ecdysozoa</taxon>
        <taxon>Nematoda</taxon>
        <taxon>Chromadorea</taxon>
        <taxon>Rhabditida</taxon>
        <taxon>Rhabditina</taxon>
        <taxon>Rhabditomorpha</taxon>
        <taxon>Strongyloidea</taxon>
        <taxon>Heligmosomidae</taxon>
        <taxon>Heligmosomoides</taxon>
    </lineage>
</organism>
<dbReference type="WBParaSite" id="HPBE_0001818701-mRNA-1">
    <property type="protein sequence ID" value="HPBE_0001818701-mRNA-1"/>
    <property type="gene ID" value="HPBE_0001818701"/>
</dbReference>
<evidence type="ECO:0000313" key="1">
    <source>
        <dbReference type="EMBL" id="VDP10836.1"/>
    </source>
</evidence>
<reference evidence="1 2" key="1">
    <citation type="submission" date="2018-11" db="EMBL/GenBank/DDBJ databases">
        <authorList>
            <consortium name="Pathogen Informatics"/>
        </authorList>
    </citation>
    <scope>NUCLEOTIDE SEQUENCE [LARGE SCALE GENOMIC DNA]</scope>
</reference>
<evidence type="ECO:0000313" key="2">
    <source>
        <dbReference type="Proteomes" id="UP000050761"/>
    </source>
</evidence>
<dbReference type="EMBL" id="UZAH01030522">
    <property type="protein sequence ID" value="VDP10836.1"/>
    <property type="molecule type" value="Genomic_DNA"/>
</dbReference>
<keyword evidence="2" id="KW-1185">Reference proteome</keyword>
<dbReference type="Proteomes" id="UP000050761">
    <property type="component" value="Unassembled WGS sequence"/>
</dbReference>
<evidence type="ECO:0000313" key="3">
    <source>
        <dbReference type="WBParaSite" id="HPBE_0001818701-mRNA-1"/>
    </source>
</evidence>
<sequence>MALAPEQIAMLEAEVRHPMEAECCFWTKDAALAPSSFSECAPMKDPPGVTTAATATVRLEHEAIGTREDPFVDDRCLGIPRRLLADGCDLTDLELSEDFLRTDSDALRDPRLPLLDSDLTEPLRSLR</sequence>
<accession>A0A3P8EUF4</accession>
<protein>
    <submittedName>
        <fullName evidence="3">TORC_C domain-containing protein</fullName>
    </submittedName>
</protein>
<accession>A0A183G8I7</accession>
<gene>
    <name evidence="1" type="ORF">HPBE_LOCUS18186</name>
</gene>